<evidence type="ECO:0000313" key="2">
    <source>
        <dbReference type="Proteomes" id="UP000250235"/>
    </source>
</evidence>
<dbReference type="AlphaFoldDB" id="A0A2Z7C2C2"/>
<organism evidence="1 2">
    <name type="scientific">Dorcoceras hygrometricum</name>
    <dbReference type="NCBI Taxonomy" id="472368"/>
    <lineage>
        <taxon>Eukaryota</taxon>
        <taxon>Viridiplantae</taxon>
        <taxon>Streptophyta</taxon>
        <taxon>Embryophyta</taxon>
        <taxon>Tracheophyta</taxon>
        <taxon>Spermatophyta</taxon>
        <taxon>Magnoliopsida</taxon>
        <taxon>eudicotyledons</taxon>
        <taxon>Gunneridae</taxon>
        <taxon>Pentapetalae</taxon>
        <taxon>asterids</taxon>
        <taxon>lamiids</taxon>
        <taxon>Lamiales</taxon>
        <taxon>Gesneriaceae</taxon>
        <taxon>Didymocarpoideae</taxon>
        <taxon>Trichosporeae</taxon>
        <taxon>Loxocarpinae</taxon>
        <taxon>Dorcoceras</taxon>
    </lineage>
</organism>
<keyword evidence="2" id="KW-1185">Reference proteome</keyword>
<reference evidence="1 2" key="1">
    <citation type="journal article" date="2015" name="Proc. Natl. Acad. Sci. U.S.A.">
        <title>The resurrection genome of Boea hygrometrica: A blueprint for survival of dehydration.</title>
        <authorList>
            <person name="Xiao L."/>
            <person name="Yang G."/>
            <person name="Zhang L."/>
            <person name="Yang X."/>
            <person name="Zhao S."/>
            <person name="Ji Z."/>
            <person name="Zhou Q."/>
            <person name="Hu M."/>
            <person name="Wang Y."/>
            <person name="Chen M."/>
            <person name="Xu Y."/>
            <person name="Jin H."/>
            <person name="Xiao X."/>
            <person name="Hu G."/>
            <person name="Bao F."/>
            <person name="Hu Y."/>
            <person name="Wan P."/>
            <person name="Li L."/>
            <person name="Deng X."/>
            <person name="Kuang T."/>
            <person name="Xiang C."/>
            <person name="Zhu J.K."/>
            <person name="Oliver M.J."/>
            <person name="He Y."/>
        </authorList>
    </citation>
    <scope>NUCLEOTIDE SEQUENCE [LARGE SCALE GENOMIC DNA]</scope>
    <source>
        <strain evidence="2">cv. XS01</strain>
    </source>
</reference>
<dbReference type="Proteomes" id="UP000250235">
    <property type="component" value="Unassembled WGS sequence"/>
</dbReference>
<sequence length="62" mass="6975">MVKWQHRGVRDPEIEHAGSLGSQGLIGADDPLWILSRLVVRTSDSLLQLSPRDHSDAFISFY</sequence>
<dbReference type="EMBL" id="KV001785">
    <property type="protein sequence ID" value="KZV38590.1"/>
    <property type="molecule type" value="Genomic_DNA"/>
</dbReference>
<protein>
    <submittedName>
        <fullName evidence="1">Uncharacterized protein</fullName>
    </submittedName>
</protein>
<evidence type="ECO:0000313" key="1">
    <source>
        <dbReference type="EMBL" id="KZV38590.1"/>
    </source>
</evidence>
<name>A0A2Z7C2C2_9LAMI</name>
<gene>
    <name evidence="1" type="ORF">F511_09341</name>
</gene>
<accession>A0A2Z7C2C2</accession>
<proteinExistence type="predicted"/>